<feature type="chain" id="PRO_5046762210" evidence="1">
    <location>
        <begin position="30"/>
        <end position="71"/>
    </location>
</feature>
<protein>
    <submittedName>
        <fullName evidence="2">Uncharacterized protein</fullName>
    </submittedName>
</protein>
<dbReference type="EMBL" id="CP115300">
    <property type="protein sequence ID" value="WBO61440.1"/>
    <property type="molecule type" value="Genomic_DNA"/>
</dbReference>
<evidence type="ECO:0000313" key="3">
    <source>
        <dbReference type="Proteomes" id="UP001212326"/>
    </source>
</evidence>
<sequence length="71" mass="7207">MAALTSLRRIAIVAVSAFAALIGAGSAFAASGTASLAGDPSGAKVVHSSSVRSMLGRSAPSYCYDRYCPRR</sequence>
<feature type="signal peptide" evidence="1">
    <location>
        <begin position="1"/>
        <end position="29"/>
    </location>
</feature>
<organism evidence="2 3">
    <name type="scientific">Streptomyces camelliae</name>
    <dbReference type="NCBI Taxonomy" id="3004093"/>
    <lineage>
        <taxon>Bacteria</taxon>
        <taxon>Bacillati</taxon>
        <taxon>Actinomycetota</taxon>
        <taxon>Actinomycetes</taxon>
        <taxon>Kitasatosporales</taxon>
        <taxon>Streptomycetaceae</taxon>
        <taxon>Streptomyces</taxon>
    </lineage>
</organism>
<name>A0ABY7NTQ5_9ACTN</name>
<keyword evidence="1" id="KW-0732">Signal</keyword>
<evidence type="ECO:0000313" key="2">
    <source>
        <dbReference type="EMBL" id="WBO61440.1"/>
    </source>
</evidence>
<proteinExistence type="predicted"/>
<gene>
    <name evidence="2" type="ORF">O1G22_00345</name>
</gene>
<dbReference type="RefSeq" id="WP_270079402.1">
    <property type="nucleotide sequence ID" value="NZ_CP115300.1"/>
</dbReference>
<keyword evidence="3" id="KW-1185">Reference proteome</keyword>
<reference evidence="2 3" key="1">
    <citation type="submission" date="2022-12" db="EMBL/GenBank/DDBJ databases">
        <authorList>
            <person name="Mo P."/>
        </authorList>
    </citation>
    <scope>NUCLEOTIDE SEQUENCE [LARGE SCALE GENOMIC DNA]</scope>
    <source>
        <strain evidence="2 3">HUAS 2-6</strain>
    </source>
</reference>
<evidence type="ECO:0000256" key="1">
    <source>
        <dbReference type="SAM" id="SignalP"/>
    </source>
</evidence>
<dbReference type="Proteomes" id="UP001212326">
    <property type="component" value="Chromosome"/>
</dbReference>
<accession>A0ABY7NTQ5</accession>